<feature type="region of interest" description="Disordered" evidence="1">
    <location>
        <begin position="534"/>
        <end position="583"/>
    </location>
</feature>
<accession>A0AAV4DE88</accession>
<dbReference type="EMBL" id="BLXT01007780">
    <property type="protein sequence ID" value="GFO42270.1"/>
    <property type="molecule type" value="Genomic_DNA"/>
</dbReference>
<feature type="compositionally biased region" description="Polar residues" evidence="1">
    <location>
        <begin position="156"/>
        <end position="171"/>
    </location>
</feature>
<evidence type="ECO:0000313" key="2">
    <source>
        <dbReference type="EMBL" id="GFO42270.1"/>
    </source>
</evidence>
<feature type="compositionally biased region" description="Low complexity" evidence="1">
    <location>
        <begin position="534"/>
        <end position="554"/>
    </location>
</feature>
<feature type="compositionally biased region" description="Polar residues" evidence="1">
    <location>
        <begin position="189"/>
        <end position="202"/>
    </location>
</feature>
<protein>
    <submittedName>
        <fullName evidence="2">Uncharacterized protein</fullName>
    </submittedName>
</protein>
<evidence type="ECO:0000313" key="3">
    <source>
        <dbReference type="Proteomes" id="UP000735302"/>
    </source>
</evidence>
<feature type="compositionally biased region" description="Polar residues" evidence="1">
    <location>
        <begin position="555"/>
        <end position="581"/>
    </location>
</feature>
<dbReference type="Proteomes" id="UP000735302">
    <property type="component" value="Unassembled WGS sequence"/>
</dbReference>
<dbReference type="AlphaFoldDB" id="A0AAV4DE88"/>
<gene>
    <name evidence="2" type="ORF">PoB_006877500</name>
</gene>
<organism evidence="2 3">
    <name type="scientific">Plakobranchus ocellatus</name>
    <dbReference type="NCBI Taxonomy" id="259542"/>
    <lineage>
        <taxon>Eukaryota</taxon>
        <taxon>Metazoa</taxon>
        <taxon>Spiralia</taxon>
        <taxon>Lophotrochozoa</taxon>
        <taxon>Mollusca</taxon>
        <taxon>Gastropoda</taxon>
        <taxon>Heterobranchia</taxon>
        <taxon>Euthyneura</taxon>
        <taxon>Panpulmonata</taxon>
        <taxon>Sacoglossa</taxon>
        <taxon>Placobranchoidea</taxon>
        <taxon>Plakobranchidae</taxon>
        <taxon>Plakobranchus</taxon>
    </lineage>
</organism>
<sequence>MIESSFESTYCREGVSVLSRGPMHYDLRRCGGQCRPTRAPRTMYRMVVNATTYSVDAVEDEDEEDPEMLRATCDSLLEGQVIFQARPSDERTSVKVIWNPRRTNYGSIIFRAWIVQSIESIFVVDSPPLTNPLNGENYMEIETHFRNLLSAIAPTPKQSTLNRQQAVTTGRRQIPRMQHRRIPPDRFNRNLNQDSIQQNASVESRRRPSQEEEFNSETLTMEQFEEAFLARMNSGFDLSEPDPFLDFEREVLMISDLIPDEPGVPTSLGTNLDPLTGTDNNSLSISGEDFGPFSQRFPGQMIIPQLPNELSPFQSGNTVNLNPGVLTQLHLSPFLTHQPNRMVSTGPTHNSVGFDPRSRFTPHQNPFDTSFNPPWASFRNSANPGSNPGFSGQTIPHPSQAAGRINSNNNFPNSNMLPGINHPFISQGIQPNINAWNGANNVGANQMMTGGLSNPSSFPQNPTTFNWGSQNGALQQLMPNWNLGPTQTGWSGNLPRTARNPFGSNMAPRPFQSNTIIGQNLPNMNLPFNPNNMMLRQFGNNGNSPPAGGSLSGPVQSQNPSRMNGNLRNSENTNSDQNSLGSFDELFHAAGGWGSQ</sequence>
<reference evidence="2 3" key="1">
    <citation type="journal article" date="2021" name="Elife">
        <title>Chloroplast acquisition without the gene transfer in kleptoplastic sea slugs, Plakobranchus ocellatus.</title>
        <authorList>
            <person name="Maeda T."/>
            <person name="Takahashi S."/>
            <person name="Yoshida T."/>
            <person name="Shimamura S."/>
            <person name="Takaki Y."/>
            <person name="Nagai Y."/>
            <person name="Toyoda A."/>
            <person name="Suzuki Y."/>
            <person name="Arimoto A."/>
            <person name="Ishii H."/>
            <person name="Satoh N."/>
            <person name="Nishiyama T."/>
            <person name="Hasebe M."/>
            <person name="Maruyama T."/>
            <person name="Minagawa J."/>
            <person name="Obokata J."/>
            <person name="Shigenobu S."/>
        </authorList>
    </citation>
    <scope>NUCLEOTIDE SEQUENCE [LARGE SCALE GENOMIC DNA]</scope>
</reference>
<feature type="compositionally biased region" description="Polar residues" evidence="1">
    <location>
        <begin position="377"/>
        <end position="397"/>
    </location>
</feature>
<comment type="caution">
    <text evidence="2">The sequence shown here is derived from an EMBL/GenBank/DDBJ whole genome shotgun (WGS) entry which is preliminary data.</text>
</comment>
<feature type="region of interest" description="Disordered" evidence="1">
    <location>
        <begin position="377"/>
        <end position="410"/>
    </location>
</feature>
<evidence type="ECO:0000256" key="1">
    <source>
        <dbReference type="SAM" id="MobiDB-lite"/>
    </source>
</evidence>
<feature type="region of interest" description="Disordered" evidence="1">
    <location>
        <begin position="156"/>
        <end position="217"/>
    </location>
</feature>
<keyword evidence="3" id="KW-1185">Reference proteome</keyword>
<proteinExistence type="predicted"/>
<name>A0AAV4DE88_9GAST</name>